<evidence type="ECO:0000256" key="1">
    <source>
        <dbReference type="PROSITE-ProRule" id="PRU00409"/>
    </source>
</evidence>
<dbReference type="RefSeq" id="WP_341373127.1">
    <property type="nucleotide sequence ID" value="NZ_JBBUTF010000004.1"/>
</dbReference>
<sequence>MSLLLRPATAHTRAPLRLAVLGLSARQLAERAREEGCEVVLAADLFGDADTRRASRRWCDLRLQADETVQPGLEAGLQLSEPGFAAALRQARAAGAAGWLAGAGFEAQPRLLALGARLLPLFGTPPLAQQAVRRPQAFFGLLARHGLPHPDWLPLPATDEEIAALGSGWLLKQAHASGGAHVRRWQLGEPAPAAGWAEGSYLQRHMPGQPMSATFVADGHVAELLGYNRQIVAGRGARPWRFAGVIGPLPVPAAVRSVIEQALAVLVPAFGLRGLCSLDFLWDGHGLPQLLEVNARPPASLALYPQAAPLSAHLAACWPPVDDAGTPAWPASPVAAIARAVATLAPAETSAGERAGAAVLRGDGLPASDTLPQAEAGAWIGLCGGGAPGHGPAPVRGLRPPAGPATLRGLRLVCALQGLTCTPALANALAAQPGCHDLPQPGAWLPAGQPVCSISAIGVDEGSLQDQLQQRALGVQRLLERHARAGDAAAAPASASPSPSPSPVVSDPSASPSPSAIPSTVAPTTG</sequence>
<dbReference type="Proteomes" id="UP001368500">
    <property type="component" value="Unassembled WGS sequence"/>
</dbReference>
<organism evidence="4 5">
    <name type="scientific">Pseudaquabacterium rugosum</name>
    <dbReference type="NCBI Taxonomy" id="2984194"/>
    <lineage>
        <taxon>Bacteria</taxon>
        <taxon>Pseudomonadati</taxon>
        <taxon>Pseudomonadota</taxon>
        <taxon>Betaproteobacteria</taxon>
        <taxon>Burkholderiales</taxon>
        <taxon>Sphaerotilaceae</taxon>
        <taxon>Pseudaquabacterium</taxon>
    </lineage>
</organism>
<evidence type="ECO:0000313" key="5">
    <source>
        <dbReference type="Proteomes" id="UP001368500"/>
    </source>
</evidence>
<evidence type="ECO:0000256" key="2">
    <source>
        <dbReference type="SAM" id="MobiDB-lite"/>
    </source>
</evidence>
<accession>A0ABU9B647</accession>
<keyword evidence="1" id="KW-0067">ATP-binding</keyword>
<comment type="caution">
    <text evidence="4">The sequence shown here is derived from an EMBL/GenBank/DDBJ whole genome shotgun (WGS) entry which is preliminary data.</text>
</comment>
<evidence type="ECO:0000259" key="3">
    <source>
        <dbReference type="PROSITE" id="PS50975"/>
    </source>
</evidence>
<dbReference type="Pfam" id="PF02655">
    <property type="entry name" value="ATP-grasp_3"/>
    <property type="match status" value="1"/>
</dbReference>
<feature type="compositionally biased region" description="Low complexity" evidence="2">
    <location>
        <begin position="488"/>
        <end position="526"/>
    </location>
</feature>
<proteinExistence type="predicted"/>
<evidence type="ECO:0000313" key="4">
    <source>
        <dbReference type="EMBL" id="MEK8025342.1"/>
    </source>
</evidence>
<dbReference type="InterPro" id="IPR003806">
    <property type="entry name" value="ATP-grasp_PylC-type"/>
</dbReference>
<reference evidence="4 5" key="1">
    <citation type="submission" date="2024-04" db="EMBL/GenBank/DDBJ databases">
        <title>Novel species of the genus Ideonella isolated from streams.</title>
        <authorList>
            <person name="Lu H."/>
        </authorList>
    </citation>
    <scope>NUCLEOTIDE SEQUENCE [LARGE SCALE GENOMIC DNA]</scope>
    <source>
        <strain evidence="4 5">BYS139W</strain>
    </source>
</reference>
<keyword evidence="1" id="KW-0547">Nucleotide-binding</keyword>
<dbReference type="InterPro" id="IPR011761">
    <property type="entry name" value="ATP-grasp"/>
</dbReference>
<dbReference type="PROSITE" id="PS50975">
    <property type="entry name" value="ATP_GRASP"/>
    <property type="match status" value="1"/>
</dbReference>
<dbReference type="Gene3D" id="3.30.470.20">
    <property type="entry name" value="ATP-grasp fold, B domain"/>
    <property type="match status" value="1"/>
</dbReference>
<feature type="domain" description="ATP-grasp" evidence="3">
    <location>
        <begin position="139"/>
        <end position="323"/>
    </location>
</feature>
<protein>
    <submittedName>
        <fullName evidence="4">ATP-grasp domain-containing protein</fullName>
    </submittedName>
</protein>
<feature type="region of interest" description="Disordered" evidence="2">
    <location>
        <begin position="482"/>
        <end position="526"/>
    </location>
</feature>
<dbReference type="EMBL" id="JBBUTF010000004">
    <property type="protein sequence ID" value="MEK8025342.1"/>
    <property type="molecule type" value="Genomic_DNA"/>
</dbReference>
<name>A0ABU9B647_9BURK</name>
<dbReference type="SUPFAM" id="SSF56059">
    <property type="entry name" value="Glutathione synthetase ATP-binding domain-like"/>
    <property type="match status" value="1"/>
</dbReference>
<keyword evidence="5" id="KW-1185">Reference proteome</keyword>
<gene>
    <name evidence="4" type="ORF">AACH11_05140</name>
</gene>